<proteinExistence type="predicted"/>
<organism evidence="1">
    <name type="scientific">marine sediment metagenome</name>
    <dbReference type="NCBI Taxonomy" id="412755"/>
    <lineage>
        <taxon>unclassified sequences</taxon>
        <taxon>metagenomes</taxon>
        <taxon>ecological metagenomes</taxon>
    </lineage>
</organism>
<evidence type="ECO:0000313" key="1">
    <source>
        <dbReference type="EMBL" id="GAH02648.1"/>
    </source>
</evidence>
<protein>
    <submittedName>
        <fullName evidence="1">Uncharacterized protein</fullName>
    </submittedName>
</protein>
<sequence>MPKDPVKLDIFNTPAEPEKKAPVKLDIFGAGKTEKTREIGGVEYQARSLGNTLMGSAAMALDAVNFTPQKIGEIAGEYAAGKVAGEGKGYLPVVMENVASNWREAKQSNQMLLDTYDPNAAEEVLAFALGVTADLPIFGGFGKLGHGAVKLGQIGVK</sequence>
<dbReference type="AlphaFoldDB" id="X1E1W5"/>
<dbReference type="EMBL" id="BART01025583">
    <property type="protein sequence ID" value="GAH02648.1"/>
    <property type="molecule type" value="Genomic_DNA"/>
</dbReference>
<accession>X1E1W5</accession>
<feature type="non-terminal residue" evidence="1">
    <location>
        <position position="157"/>
    </location>
</feature>
<comment type="caution">
    <text evidence="1">The sequence shown here is derived from an EMBL/GenBank/DDBJ whole genome shotgun (WGS) entry which is preliminary data.</text>
</comment>
<gene>
    <name evidence="1" type="ORF">S01H4_45888</name>
</gene>
<name>X1E1W5_9ZZZZ</name>
<reference evidence="1" key="1">
    <citation type="journal article" date="2014" name="Front. Microbiol.">
        <title>High frequency of phylogenetically diverse reductive dehalogenase-homologous genes in deep subseafloor sedimentary metagenomes.</title>
        <authorList>
            <person name="Kawai M."/>
            <person name="Futagami T."/>
            <person name="Toyoda A."/>
            <person name="Takaki Y."/>
            <person name="Nishi S."/>
            <person name="Hori S."/>
            <person name="Arai W."/>
            <person name="Tsubouchi T."/>
            <person name="Morono Y."/>
            <person name="Uchiyama I."/>
            <person name="Ito T."/>
            <person name="Fujiyama A."/>
            <person name="Inagaki F."/>
            <person name="Takami H."/>
        </authorList>
    </citation>
    <scope>NUCLEOTIDE SEQUENCE</scope>
    <source>
        <strain evidence="1">Expedition CK06-06</strain>
    </source>
</reference>